<dbReference type="AlphaFoldDB" id="A0AAE1AXB4"/>
<evidence type="ECO:0000313" key="3">
    <source>
        <dbReference type="Proteomes" id="UP001283361"/>
    </source>
</evidence>
<feature type="compositionally biased region" description="Basic and acidic residues" evidence="1">
    <location>
        <begin position="1"/>
        <end position="13"/>
    </location>
</feature>
<feature type="region of interest" description="Disordered" evidence="1">
    <location>
        <begin position="1"/>
        <end position="22"/>
    </location>
</feature>
<protein>
    <submittedName>
        <fullName evidence="2">Uncharacterized protein</fullName>
    </submittedName>
</protein>
<proteinExistence type="predicted"/>
<reference evidence="2" key="1">
    <citation type="journal article" date="2023" name="G3 (Bethesda)">
        <title>A reference genome for the long-term kleptoplast-retaining sea slug Elysia crispata morphotype clarki.</title>
        <authorList>
            <person name="Eastman K.E."/>
            <person name="Pendleton A.L."/>
            <person name="Shaikh M.A."/>
            <person name="Suttiyut T."/>
            <person name="Ogas R."/>
            <person name="Tomko P."/>
            <person name="Gavelis G."/>
            <person name="Widhalm J.R."/>
            <person name="Wisecaver J.H."/>
        </authorList>
    </citation>
    <scope>NUCLEOTIDE SEQUENCE</scope>
    <source>
        <strain evidence="2">ECLA1</strain>
    </source>
</reference>
<keyword evidence="3" id="KW-1185">Reference proteome</keyword>
<dbReference type="EMBL" id="JAWDGP010001010">
    <property type="protein sequence ID" value="KAK3795708.1"/>
    <property type="molecule type" value="Genomic_DNA"/>
</dbReference>
<sequence>MQSKERGKIDSQESRPINQQTEALRTDVPAILFVGCQNLNQSPVDLASSAESSTSGVLSCLHHSSSPDLSPGWSADLFGRNSVDGDFR</sequence>
<organism evidence="2 3">
    <name type="scientific">Elysia crispata</name>
    <name type="common">lettuce slug</name>
    <dbReference type="NCBI Taxonomy" id="231223"/>
    <lineage>
        <taxon>Eukaryota</taxon>
        <taxon>Metazoa</taxon>
        <taxon>Spiralia</taxon>
        <taxon>Lophotrochozoa</taxon>
        <taxon>Mollusca</taxon>
        <taxon>Gastropoda</taxon>
        <taxon>Heterobranchia</taxon>
        <taxon>Euthyneura</taxon>
        <taxon>Panpulmonata</taxon>
        <taxon>Sacoglossa</taxon>
        <taxon>Placobranchoidea</taxon>
        <taxon>Plakobranchidae</taxon>
        <taxon>Elysia</taxon>
    </lineage>
</organism>
<dbReference type="Proteomes" id="UP001283361">
    <property type="component" value="Unassembled WGS sequence"/>
</dbReference>
<gene>
    <name evidence="2" type="ORF">RRG08_001350</name>
</gene>
<accession>A0AAE1AXB4</accession>
<name>A0AAE1AXB4_9GAST</name>
<evidence type="ECO:0000313" key="2">
    <source>
        <dbReference type="EMBL" id="KAK3795708.1"/>
    </source>
</evidence>
<evidence type="ECO:0000256" key="1">
    <source>
        <dbReference type="SAM" id="MobiDB-lite"/>
    </source>
</evidence>
<comment type="caution">
    <text evidence="2">The sequence shown here is derived from an EMBL/GenBank/DDBJ whole genome shotgun (WGS) entry which is preliminary data.</text>
</comment>